<dbReference type="EMBL" id="SOFY01000011">
    <property type="protein sequence ID" value="TFC52175.1"/>
    <property type="molecule type" value="Genomic_DNA"/>
</dbReference>
<keyword evidence="3" id="KW-0804">Transcription</keyword>
<gene>
    <name evidence="6" type="ORF">E3O49_02560</name>
</gene>
<proteinExistence type="predicted"/>
<dbReference type="Proteomes" id="UP000297403">
    <property type="component" value="Unassembled WGS sequence"/>
</dbReference>
<dbReference type="SMART" id="SM00895">
    <property type="entry name" value="FCD"/>
    <property type="match status" value="1"/>
</dbReference>
<reference evidence="6 7" key="1">
    <citation type="submission" date="2019-03" db="EMBL/GenBank/DDBJ databases">
        <title>Genomics of glacier-inhabiting Cryobacterium strains.</title>
        <authorList>
            <person name="Liu Q."/>
            <person name="Xin Y.-H."/>
        </authorList>
    </citation>
    <scope>NUCLEOTIDE SEQUENCE [LARGE SCALE GENOMIC DNA]</scope>
    <source>
        <strain evidence="7">TMT1-22</strain>
    </source>
</reference>
<dbReference type="InterPro" id="IPR000524">
    <property type="entry name" value="Tscrpt_reg_HTH_GntR"/>
</dbReference>
<evidence type="ECO:0000256" key="2">
    <source>
        <dbReference type="ARBA" id="ARBA00023125"/>
    </source>
</evidence>
<dbReference type="AlphaFoldDB" id="A0AAQ2C8G4"/>
<dbReference type="PRINTS" id="PR00035">
    <property type="entry name" value="HTHGNTR"/>
</dbReference>
<organism evidence="6 7">
    <name type="scientific">Cryobacterium shii</name>
    <dbReference type="NCBI Taxonomy" id="1259235"/>
    <lineage>
        <taxon>Bacteria</taxon>
        <taxon>Bacillati</taxon>
        <taxon>Actinomycetota</taxon>
        <taxon>Actinomycetes</taxon>
        <taxon>Micrococcales</taxon>
        <taxon>Microbacteriaceae</taxon>
        <taxon>Cryobacterium</taxon>
    </lineage>
</organism>
<dbReference type="InterPro" id="IPR008920">
    <property type="entry name" value="TF_FadR/GntR_C"/>
</dbReference>
<dbReference type="Gene3D" id="1.10.10.10">
    <property type="entry name" value="Winged helix-like DNA-binding domain superfamily/Winged helix DNA-binding domain"/>
    <property type="match status" value="1"/>
</dbReference>
<dbReference type="InterPro" id="IPR036390">
    <property type="entry name" value="WH_DNA-bd_sf"/>
</dbReference>
<dbReference type="InterPro" id="IPR011711">
    <property type="entry name" value="GntR_C"/>
</dbReference>
<keyword evidence="1" id="KW-0805">Transcription regulation</keyword>
<dbReference type="SUPFAM" id="SSF48008">
    <property type="entry name" value="GntR ligand-binding domain-like"/>
    <property type="match status" value="1"/>
</dbReference>
<dbReference type="Gene3D" id="1.20.120.530">
    <property type="entry name" value="GntR ligand-binding domain-like"/>
    <property type="match status" value="1"/>
</dbReference>
<dbReference type="PANTHER" id="PTHR43537:SF24">
    <property type="entry name" value="GLUCONATE OPERON TRANSCRIPTIONAL REPRESSOR"/>
    <property type="match status" value="1"/>
</dbReference>
<dbReference type="SMART" id="SM00345">
    <property type="entry name" value="HTH_GNTR"/>
    <property type="match status" value="1"/>
</dbReference>
<feature type="domain" description="HTH gntR-type" evidence="5">
    <location>
        <begin position="24"/>
        <end position="91"/>
    </location>
</feature>
<dbReference type="GO" id="GO:0003700">
    <property type="term" value="F:DNA-binding transcription factor activity"/>
    <property type="evidence" value="ECO:0007669"/>
    <property type="project" value="InterPro"/>
</dbReference>
<name>A0AAQ2C8G4_9MICO</name>
<keyword evidence="7" id="KW-1185">Reference proteome</keyword>
<feature type="compositionally biased region" description="Low complexity" evidence="4">
    <location>
        <begin position="7"/>
        <end position="21"/>
    </location>
</feature>
<dbReference type="Pfam" id="PF00392">
    <property type="entry name" value="GntR"/>
    <property type="match status" value="1"/>
</dbReference>
<evidence type="ECO:0000259" key="5">
    <source>
        <dbReference type="PROSITE" id="PS50949"/>
    </source>
</evidence>
<dbReference type="PANTHER" id="PTHR43537">
    <property type="entry name" value="TRANSCRIPTIONAL REGULATOR, GNTR FAMILY"/>
    <property type="match status" value="1"/>
</dbReference>
<feature type="region of interest" description="Disordered" evidence="4">
    <location>
        <begin position="1"/>
        <end position="21"/>
    </location>
</feature>
<evidence type="ECO:0000256" key="1">
    <source>
        <dbReference type="ARBA" id="ARBA00023015"/>
    </source>
</evidence>
<sequence>MSFLLESRAPGAGSATAGSSTAGASAVGRVYAKVAEGIISGALPASSFITEGEVAEALSVSRTPVREAFLTLQAHGLLTLFPKKGAVVTAVDDAETAELLQVRVMLETAAVPRLAERPQDIPAVDAELQDLIGVQLDAAAAGDLLTFARADHRFHTRIVDETRNRVIDDMYTRLGPRLERLIHRAASRDPRNLDRLVAEHRVLAGHLRAGDTPSYEIALRQHVEDGHHAHLAP</sequence>
<keyword evidence="2" id="KW-0238">DNA-binding</keyword>
<dbReference type="Pfam" id="PF07729">
    <property type="entry name" value="FCD"/>
    <property type="match status" value="1"/>
</dbReference>
<dbReference type="SUPFAM" id="SSF46785">
    <property type="entry name" value="Winged helix' DNA-binding domain"/>
    <property type="match status" value="1"/>
</dbReference>
<evidence type="ECO:0000313" key="7">
    <source>
        <dbReference type="Proteomes" id="UP000297403"/>
    </source>
</evidence>
<evidence type="ECO:0000256" key="4">
    <source>
        <dbReference type="SAM" id="MobiDB-lite"/>
    </source>
</evidence>
<dbReference type="InterPro" id="IPR036388">
    <property type="entry name" value="WH-like_DNA-bd_sf"/>
</dbReference>
<protein>
    <submittedName>
        <fullName evidence="6">GntR family transcriptional regulator</fullName>
    </submittedName>
</protein>
<evidence type="ECO:0000313" key="6">
    <source>
        <dbReference type="EMBL" id="TFC52175.1"/>
    </source>
</evidence>
<accession>A0AAQ2C8G4</accession>
<comment type="caution">
    <text evidence="6">The sequence shown here is derived from an EMBL/GenBank/DDBJ whole genome shotgun (WGS) entry which is preliminary data.</text>
</comment>
<dbReference type="PROSITE" id="PS50949">
    <property type="entry name" value="HTH_GNTR"/>
    <property type="match status" value="1"/>
</dbReference>
<dbReference type="GO" id="GO:0003677">
    <property type="term" value="F:DNA binding"/>
    <property type="evidence" value="ECO:0007669"/>
    <property type="project" value="UniProtKB-KW"/>
</dbReference>
<dbReference type="RefSeq" id="WP_134366273.1">
    <property type="nucleotide sequence ID" value="NZ_SOFY01000011.1"/>
</dbReference>
<evidence type="ECO:0000256" key="3">
    <source>
        <dbReference type="ARBA" id="ARBA00023163"/>
    </source>
</evidence>